<dbReference type="EMBL" id="CP138858">
    <property type="protein sequence ID" value="WPJ95614.1"/>
    <property type="molecule type" value="Genomic_DNA"/>
</dbReference>
<evidence type="ECO:0000313" key="9">
    <source>
        <dbReference type="Proteomes" id="UP001324993"/>
    </source>
</evidence>
<dbReference type="InterPro" id="IPR016286">
    <property type="entry name" value="FUC_metazoa-typ"/>
</dbReference>
<accession>A0ABZ0RRP3</accession>
<dbReference type="RefSeq" id="WP_319832493.1">
    <property type="nucleotide sequence ID" value="NZ_CP138858.1"/>
</dbReference>
<dbReference type="InterPro" id="IPR000933">
    <property type="entry name" value="Glyco_hydro_29"/>
</dbReference>
<evidence type="ECO:0000256" key="5">
    <source>
        <dbReference type="ARBA" id="ARBA00022801"/>
    </source>
</evidence>
<evidence type="ECO:0000256" key="6">
    <source>
        <dbReference type="ARBA" id="ARBA00023295"/>
    </source>
</evidence>
<keyword evidence="5" id="KW-0378">Hydrolase</keyword>
<comment type="function">
    <text evidence="1">Alpha-L-fucosidase is responsible for hydrolyzing the alpha-1,6-linked fucose joined to the reducing-end N-acetylglucosamine of the carbohydrate moieties of glycoproteins.</text>
</comment>
<evidence type="ECO:0000256" key="3">
    <source>
        <dbReference type="ARBA" id="ARBA00012662"/>
    </source>
</evidence>
<dbReference type="SMART" id="SM00812">
    <property type="entry name" value="Alpha_L_fucos"/>
    <property type="match status" value="1"/>
</dbReference>
<sequence>MSQKNQDQNAPVDDVAVQHAKVQITALSDETAAYQRTTHPDAQWYRDTCLGMFFHWGISSVNGQGDLSWGMMKRAPGFAVESAKAHGIYAVQSICSPNKYWEQAEGFKCENYDPEKWLIAAKEVGVEYVVITTKHHDGFCLWPSEHGDLSTKNFLGGRDLLQEFVAACRKLEIKIGFYYSPPDWRLEQERMSFLYGNQNPGLDQNFKQKEVIEPNPEEEAAFFAKHAELASGHVRELLTRYGKIDILWFDGRVPPGGITMEQIREIQPGILVNSRGYGYGDFNTPECKFPERRFDKGWWEYCHVFADGAWGYLDHEVYKPLGWLLGELSKTRSWDGTFLPNVAPDAKGQMPHSFYLRMRQLKDWMSHSGESIHGAEGGGWPEQSNVPLTHRAGRTYAHLDWQFDASTVVEISYLKQAPKSVSFLKTGESIEFTYEQGVLRFQVDDDSLSHLTDVVLIEQASA</sequence>
<feature type="domain" description="Glycoside hydrolase family 29 N-terminal" evidence="7">
    <location>
        <begin position="35"/>
        <end position="370"/>
    </location>
</feature>
<dbReference type="Pfam" id="PF01120">
    <property type="entry name" value="Alpha_L_fucos"/>
    <property type="match status" value="1"/>
</dbReference>
<comment type="similarity">
    <text evidence="2">Belongs to the glycosyl hydrolase 29 family.</text>
</comment>
<proteinExistence type="inferred from homology"/>
<evidence type="ECO:0000313" key="8">
    <source>
        <dbReference type="EMBL" id="WPJ95614.1"/>
    </source>
</evidence>
<evidence type="ECO:0000256" key="1">
    <source>
        <dbReference type="ARBA" id="ARBA00004071"/>
    </source>
</evidence>
<keyword evidence="9" id="KW-1185">Reference proteome</keyword>
<dbReference type="PANTHER" id="PTHR10030:SF37">
    <property type="entry name" value="ALPHA-L-FUCOSIDASE-RELATED"/>
    <property type="match status" value="1"/>
</dbReference>
<name>A0ABZ0RRP3_9BACT</name>
<organism evidence="8 9">
    <name type="scientific">Coraliomargarita algicola</name>
    <dbReference type="NCBI Taxonomy" id="3092156"/>
    <lineage>
        <taxon>Bacteria</taxon>
        <taxon>Pseudomonadati</taxon>
        <taxon>Verrucomicrobiota</taxon>
        <taxon>Opitutia</taxon>
        <taxon>Puniceicoccales</taxon>
        <taxon>Coraliomargaritaceae</taxon>
        <taxon>Coraliomargarita</taxon>
    </lineage>
</organism>
<evidence type="ECO:0000256" key="2">
    <source>
        <dbReference type="ARBA" id="ARBA00007951"/>
    </source>
</evidence>
<dbReference type="SUPFAM" id="SSF51445">
    <property type="entry name" value="(Trans)glycosidases"/>
    <property type="match status" value="1"/>
</dbReference>
<dbReference type="InterPro" id="IPR057739">
    <property type="entry name" value="Glyco_hydro_29_N"/>
</dbReference>
<evidence type="ECO:0000259" key="7">
    <source>
        <dbReference type="Pfam" id="PF01120"/>
    </source>
</evidence>
<dbReference type="EC" id="3.2.1.51" evidence="3"/>
<keyword evidence="6" id="KW-0326">Glycosidase</keyword>
<dbReference type="Gene3D" id="3.20.20.80">
    <property type="entry name" value="Glycosidases"/>
    <property type="match status" value="1"/>
</dbReference>
<dbReference type="Proteomes" id="UP001324993">
    <property type="component" value="Chromosome"/>
</dbReference>
<keyword evidence="4" id="KW-0732">Signal</keyword>
<dbReference type="PANTHER" id="PTHR10030">
    <property type="entry name" value="ALPHA-L-FUCOSIDASE"/>
    <property type="match status" value="1"/>
</dbReference>
<gene>
    <name evidence="8" type="ORF">SH580_19535</name>
</gene>
<protein>
    <recommendedName>
        <fullName evidence="3">alpha-L-fucosidase</fullName>
        <ecNumber evidence="3">3.2.1.51</ecNumber>
    </recommendedName>
</protein>
<dbReference type="InterPro" id="IPR017853">
    <property type="entry name" value="GH"/>
</dbReference>
<evidence type="ECO:0000256" key="4">
    <source>
        <dbReference type="ARBA" id="ARBA00022729"/>
    </source>
</evidence>
<reference evidence="8 9" key="1">
    <citation type="submission" date="2023-11" db="EMBL/GenBank/DDBJ databases">
        <title>Coraliomargarita sp. nov., isolated from marine algae.</title>
        <authorList>
            <person name="Lee J.K."/>
            <person name="Baek J.H."/>
            <person name="Kim J.M."/>
            <person name="Choi D.G."/>
            <person name="Jeon C.O."/>
        </authorList>
    </citation>
    <scope>NUCLEOTIDE SEQUENCE [LARGE SCALE GENOMIC DNA]</scope>
    <source>
        <strain evidence="8 9">J2-16</strain>
    </source>
</reference>
<dbReference type="PIRSF" id="PIRSF001092">
    <property type="entry name" value="Alpha-L-fucosidase"/>
    <property type="match status" value="1"/>
</dbReference>
<dbReference type="PRINTS" id="PR00741">
    <property type="entry name" value="GLHYDRLASE29"/>
</dbReference>